<gene>
    <name evidence="1" type="ORF">JD108_07450</name>
    <name evidence="2" type="ORF">KDJ56_07130</name>
</gene>
<dbReference type="Proteomes" id="UP000595847">
    <property type="component" value="Chromosome"/>
</dbReference>
<sequence length="201" mass="23270">MSMVTKARFFGRTSRRGDIRFPSNEVDMQPGEVITYQLTHEELEKYKKGDVKQMTAVSKTKNEQREKRLTKTDLTKEVYLKLVKQGMIDAHIRREYGISSWTTLKRMKDAWGITSDSGASKTVKAPVVPSGISMEQIMTKLNEIAADQAETKKQLNEIRELLIQLPKEIQTPNCQYIQKEDEESNKDQTYELIRKLLKKLL</sequence>
<reference evidence="2" key="2">
    <citation type="submission" date="2021-04" db="EMBL/GenBank/DDBJ databases">
        <title>Brevibacillus composti FJAT-54423, complete genome.</title>
        <authorList>
            <person name="Tang R."/>
        </authorList>
    </citation>
    <scope>NUCLEOTIDE SEQUENCE</scope>
    <source>
        <strain evidence="2">FJAT-54424</strain>
    </source>
</reference>
<accession>A0A7T5JPQ9</accession>
<proteinExistence type="predicted"/>
<dbReference type="Proteomes" id="UP000677234">
    <property type="component" value="Chromosome"/>
</dbReference>
<dbReference type="EMBL" id="CP073708">
    <property type="protein sequence ID" value="QUO42729.1"/>
    <property type="molecule type" value="Genomic_DNA"/>
</dbReference>
<protein>
    <submittedName>
        <fullName evidence="1">Uncharacterized protein</fullName>
    </submittedName>
</protein>
<evidence type="ECO:0000313" key="4">
    <source>
        <dbReference type="Proteomes" id="UP000677234"/>
    </source>
</evidence>
<evidence type="ECO:0000313" key="1">
    <source>
        <dbReference type="EMBL" id="QQE75703.1"/>
    </source>
</evidence>
<dbReference type="AlphaFoldDB" id="A0A7T5JPQ9"/>
<reference evidence="1 3" key="1">
    <citation type="submission" date="2020-12" db="EMBL/GenBank/DDBJ databases">
        <title>strain FJAT-54423T represents a novel species of the genus Brevibacillus.</title>
        <authorList>
            <person name="Tang R."/>
        </authorList>
    </citation>
    <scope>NUCLEOTIDE SEQUENCE [LARGE SCALE GENOMIC DNA]</scope>
    <source>
        <strain evidence="1 3">FJAT-54423</strain>
    </source>
</reference>
<evidence type="ECO:0000313" key="3">
    <source>
        <dbReference type="Proteomes" id="UP000595847"/>
    </source>
</evidence>
<dbReference type="KEGG" id="bcop:JD108_07450"/>
<name>A0A7T5JPQ9_9BACL</name>
<dbReference type="EMBL" id="CP066308">
    <property type="protein sequence ID" value="QQE75703.1"/>
    <property type="molecule type" value="Genomic_DNA"/>
</dbReference>
<keyword evidence="4" id="KW-1185">Reference proteome</keyword>
<dbReference type="RefSeq" id="WP_198829217.1">
    <property type="nucleotide sequence ID" value="NZ_CP066308.1"/>
</dbReference>
<organism evidence="1 3">
    <name type="scientific">Brevibacillus composti</name>
    <dbReference type="NCBI Taxonomy" id="2796470"/>
    <lineage>
        <taxon>Bacteria</taxon>
        <taxon>Bacillati</taxon>
        <taxon>Bacillota</taxon>
        <taxon>Bacilli</taxon>
        <taxon>Bacillales</taxon>
        <taxon>Paenibacillaceae</taxon>
        <taxon>Brevibacillus</taxon>
    </lineage>
</organism>
<evidence type="ECO:0000313" key="2">
    <source>
        <dbReference type="EMBL" id="QUO42729.1"/>
    </source>
</evidence>